<dbReference type="Pfam" id="PF03951">
    <property type="entry name" value="Gln-synt_N"/>
    <property type="match status" value="1"/>
</dbReference>
<dbReference type="AlphaFoldDB" id="A0A6J6GNR3"/>
<keyword evidence="8" id="KW-0479">Metal-binding</keyword>
<dbReference type="Gene3D" id="3.30.590.10">
    <property type="entry name" value="Glutamine synthetase/guanido kinase, catalytic domain"/>
    <property type="match status" value="1"/>
</dbReference>
<name>A0A6J6GNR3_9ZZZZ</name>
<evidence type="ECO:0000256" key="12">
    <source>
        <dbReference type="ARBA" id="ARBA00030668"/>
    </source>
</evidence>
<dbReference type="GO" id="GO:0046872">
    <property type="term" value="F:metal ion binding"/>
    <property type="evidence" value="ECO:0007669"/>
    <property type="project" value="UniProtKB-KW"/>
</dbReference>
<evidence type="ECO:0000256" key="5">
    <source>
        <dbReference type="ARBA" id="ARBA00021364"/>
    </source>
</evidence>
<dbReference type="GO" id="GO:0005524">
    <property type="term" value="F:ATP binding"/>
    <property type="evidence" value="ECO:0007669"/>
    <property type="project" value="UniProtKB-KW"/>
</dbReference>
<proteinExistence type="inferred from homology"/>
<dbReference type="InterPro" id="IPR014746">
    <property type="entry name" value="Gln_synth/guanido_kin_cat_dom"/>
</dbReference>
<reference evidence="15" key="1">
    <citation type="submission" date="2020-05" db="EMBL/GenBank/DDBJ databases">
        <authorList>
            <person name="Chiriac C."/>
            <person name="Salcher M."/>
            <person name="Ghai R."/>
            <person name="Kavagutti S V."/>
        </authorList>
    </citation>
    <scope>NUCLEOTIDE SEQUENCE</scope>
</reference>
<dbReference type="InterPro" id="IPR008146">
    <property type="entry name" value="Gln_synth_cat_dom"/>
</dbReference>
<dbReference type="PANTHER" id="PTHR43785">
    <property type="entry name" value="GAMMA-GLUTAMYLPUTRESCINE SYNTHETASE"/>
    <property type="match status" value="1"/>
</dbReference>
<dbReference type="Gene3D" id="3.10.20.70">
    <property type="entry name" value="Glutamine synthetase, N-terminal domain"/>
    <property type="match status" value="1"/>
</dbReference>
<dbReference type="EMBL" id="CAEZUN010000088">
    <property type="protein sequence ID" value="CAB4602866.1"/>
    <property type="molecule type" value="Genomic_DNA"/>
</dbReference>
<dbReference type="PANTHER" id="PTHR43785:SF12">
    <property type="entry name" value="TYPE-1 GLUTAMINE SYNTHETASE 2"/>
    <property type="match status" value="1"/>
</dbReference>
<evidence type="ECO:0000256" key="11">
    <source>
        <dbReference type="ARBA" id="ARBA00022842"/>
    </source>
</evidence>
<evidence type="ECO:0000259" key="14">
    <source>
        <dbReference type="PROSITE" id="PS51987"/>
    </source>
</evidence>
<dbReference type="Pfam" id="PF00120">
    <property type="entry name" value="Gln-synt_C"/>
    <property type="match status" value="1"/>
</dbReference>
<gene>
    <name evidence="15" type="ORF">UFOPK1826_00794</name>
</gene>
<comment type="similarity">
    <text evidence="3">Belongs to the glutamine synthetase family.</text>
</comment>
<accession>A0A6J6GNR3</accession>
<feature type="domain" description="GS beta-grasp" evidence="13">
    <location>
        <begin position="16"/>
        <end position="101"/>
    </location>
</feature>
<comment type="cofactor">
    <cofactor evidence="1">
        <name>Mg(2+)</name>
        <dbReference type="ChEBI" id="CHEBI:18420"/>
    </cofactor>
</comment>
<keyword evidence="10" id="KW-0067">ATP-binding</keyword>
<evidence type="ECO:0000256" key="2">
    <source>
        <dbReference type="ARBA" id="ARBA00004496"/>
    </source>
</evidence>
<dbReference type="InterPro" id="IPR008147">
    <property type="entry name" value="Gln_synt_N"/>
</dbReference>
<keyword evidence="6" id="KW-0963">Cytoplasm</keyword>
<dbReference type="NCBIfam" id="TIGR00653">
    <property type="entry name" value="GlnA"/>
    <property type="match status" value="1"/>
</dbReference>
<evidence type="ECO:0000256" key="9">
    <source>
        <dbReference type="ARBA" id="ARBA00022741"/>
    </source>
</evidence>
<evidence type="ECO:0000256" key="7">
    <source>
        <dbReference type="ARBA" id="ARBA00022598"/>
    </source>
</evidence>
<organism evidence="15">
    <name type="scientific">freshwater metagenome</name>
    <dbReference type="NCBI Taxonomy" id="449393"/>
    <lineage>
        <taxon>unclassified sequences</taxon>
        <taxon>metagenomes</taxon>
        <taxon>ecological metagenomes</taxon>
    </lineage>
</organism>
<dbReference type="PROSITE" id="PS51986">
    <property type="entry name" value="GS_BETA_GRASP"/>
    <property type="match status" value="1"/>
</dbReference>
<evidence type="ECO:0000256" key="10">
    <source>
        <dbReference type="ARBA" id="ARBA00022840"/>
    </source>
</evidence>
<dbReference type="EC" id="6.3.1.2" evidence="4"/>
<dbReference type="SUPFAM" id="SSF54368">
    <property type="entry name" value="Glutamine synthetase, N-terminal domain"/>
    <property type="match status" value="1"/>
</dbReference>
<dbReference type="GO" id="GO:0005737">
    <property type="term" value="C:cytoplasm"/>
    <property type="evidence" value="ECO:0007669"/>
    <property type="project" value="UniProtKB-SubCell"/>
</dbReference>
<evidence type="ECO:0000313" key="15">
    <source>
        <dbReference type="EMBL" id="CAB4602866.1"/>
    </source>
</evidence>
<dbReference type="SMART" id="SM01230">
    <property type="entry name" value="Gln-synt_C"/>
    <property type="match status" value="1"/>
</dbReference>
<dbReference type="InterPro" id="IPR036651">
    <property type="entry name" value="Gln_synt_N_sf"/>
</dbReference>
<evidence type="ECO:0000259" key="13">
    <source>
        <dbReference type="PROSITE" id="PS51986"/>
    </source>
</evidence>
<keyword evidence="7" id="KW-0436">Ligase</keyword>
<sequence>MIEQQRDYVLRTVEERGIRLVRLWFTDVLGNLKSFAISPAEMENALNDGMIFDGSAIDGFSRIQESDVLALPDANTFEVLPWVDPKGAEARVFCDVAKLDGTPFDGDPRQVLRRNLNTARELGYQFYVAPDIEYFYFDPPTVDSRPVPLDEGGFFDLTSTDITSSLRKETIRTLETMSIPVEYSFHEDAPSQHEIDLRHTDALTMADSVMTFRLVVKEIAALHNVHATFMPKPLEKVQGSGMHLHLSLFKDEQNAFHDADDPYNLSETAKQFMAGLLRHAAEITAITNQTVNSYKRLVPGFEAPVHISWARNNRSGLIRVPIQKRNSEQSTRIEYRSPDPACNPYLAFSVILAAGLRGIKEGYELPQEADANLFEIGDDMLEKLGIGQLPQSMSDALRVMEKSELVAEALGEHIFEWFLRNKRAEWRGYKTHISQYELNRYLRSL</sequence>
<evidence type="ECO:0000256" key="8">
    <source>
        <dbReference type="ARBA" id="ARBA00022723"/>
    </source>
</evidence>
<evidence type="ECO:0000256" key="6">
    <source>
        <dbReference type="ARBA" id="ARBA00022490"/>
    </source>
</evidence>
<comment type="subcellular location">
    <subcellularLocation>
        <location evidence="2">Cytoplasm</location>
    </subcellularLocation>
</comment>
<dbReference type="GO" id="GO:0004356">
    <property type="term" value="F:glutamine synthetase activity"/>
    <property type="evidence" value="ECO:0007669"/>
    <property type="project" value="UniProtKB-EC"/>
</dbReference>
<dbReference type="GO" id="GO:0006542">
    <property type="term" value="P:glutamine biosynthetic process"/>
    <property type="evidence" value="ECO:0007669"/>
    <property type="project" value="InterPro"/>
</dbReference>
<dbReference type="PROSITE" id="PS51987">
    <property type="entry name" value="GS_CATALYTIC"/>
    <property type="match status" value="1"/>
</dbReference>
<evidence type="ECO:0000256" key="3">
    <source>
        <dbReference type="ARBA" id="ARBA00009897"/>
    </source>
</evidence>
<protein>
    <recommendedName>
        <fullName evidence="5">Glutamine synthetase</fullName>
        <ecNumber evidence="4">6.3.1.2</ecNumber>
    </recommendedName>
    <alternativeName>
        <fullName evidence="12">Glutamate--ammonia ligase</fullName>
    </alternativeName>
</protein>
<dbReference type="SUPFAM" id="SSF55931">
    <property type="entry name" value="Glutamine synthetase/guanido kinase"/>
    <property type="match status" value="1"/>
</dbReference>
<keyword evidence="9" id="KW-0547">Nucleotide-binding</keyword>
<evidence type="ECO:0000256" key="1">
    <source>
        <dbReference type="ARBA" id="ARBA00001946"/>
    </source>
</evidence>
<dbReference type="FunFam" id="3.30.590.10:FF:000003">
    <property type="entry name" value="Glutamine synthetase 2"/>
    <property type="match status" value="1"/>
</dbReference>
<evidence type="ECO:0000256" key="4">
    <source>
        <dbReference type="ARBA" id="ARBA00012937"/>
    </source>
</evidence>
<feature type="domain" description="GS catalytic" evidence="14">
    <location>
        <begin position="108"/>
        <end position="445"/>
    </location>
</feature>
<keyword evidence="11" id="KW-0460">Magnesium</keyword>
<dbReference type="InterPro" id="IPR004809">
    <property type="entry name" value="Gln_synth_I"/>
</dbReference>